<organism evidence="3">
    <name type="scientific">Loa loa</name>
    <name type="common">Eye worm</name>
    <name type="synonym">Filaria loa</name>
    <dbReference type="NCBI Taxonomy" id="7209"/>
    <lineage>
        <taxon>Eukaryota</taxon>
        <taxon>Metazoa</taxon>
        <taxon>Ecdysozoa</taxon>
        <taxon>Nematoda</taxon>
        <taxon>Chromadorea</taxon>
        <taxon>Rhabditida</taxon>
        <taxon>Spirurina</taxon>
        <taxon>Spiruromorpha</taxon>
        <taxon>Filarioidea</taxon>
        <taxon>Onchocercidae</taxon>
        <taxon>Loa</taxon>
    </lineage>
</organism>
<evidence type="ECO:0000313" key="3">
    <source>
        <dbReference type="EMBL" id="EFO14635.2"/>
    </source>
</evidence>
<dbReference type="RefSeq" id="XP_020301139.1">
    <property type="nucleotide sequence ID" value="XM_020448740.1"/>
</dbReference>
<dbReference type="EMBL" id="JH712735">
    <property type="protein sequence ID" value="EFO14635.2"/>
    <property type="molecule type" value="Genomic_DNA"/>
</dbReference>
<feature type="non-terminal residue" evidence="3">
    <location>
        <position position="1"/>
    </location>
</feature>
<sequence>CIDGECALESDDCYEDQCYEIVGDCDGEKKCEHDDSKCVDTVKKTNICIWLKTPEANIVTIPPITTSDVTLLPVTTSDVTIPPITTSDVTLLPVTTSDVTIPPVTTSDVTIPPVTIPDVTLLPVTTPDVTTPTITTRDVTVLPVTTSGTTIPSPENDCQDKAASDKPSDCPLYSHLCNNSIYGDLMKDQCRKTCGFCDSKVSTTTAPICEDKKGADGKSNCQDVKYLCHVPLYISLISIQCPHTCGLC</sequence>
<evidence type="ECO:0000256" key="1">
    <source>
        <dbReference type="PROSITE-ProRule" id="PRU01005"/>
    </source>
</evidence>
<feature type="domain" description="ShKT" evidence="2">
    <location>
        <begin position="209"/>
        <end position="248"/>
    </location>
</feature>
<gene>
    <name evidence="3" type="ORF">LOAG_13882</name>
</gene>
<dbReference type="PROSITE" id="PS51670">
    <property type="entry name" value="SHKT"/>
    <property type="match status" value="2"/>
</dbReference>
<proteinExistence type="predicted"/>
<name>A0A1S0TJQ0_LOALO</name>
<dbReference type="InterPro" id="IPR003582">
    <property type="entry name" value="ShKT_dom"/>
</dbReference>
<dbReference type="AlphaFoldDB" id="A0A1S0TJQ0"/>
<dbReference type="Pfam" id="PF01549">
    <property type="entry name" value="ShK"/>
    <property type="match status" value="2"/>
</dbReference>
<dbReference type="PANTHER" id="PTHR46219:SF5">
    <property type="entry name" value="SHKT DOMAIN-CONTAINING PROTEIN"/>
    <property type="match status" value="1"/>
</dbReference>
<accession>A0A1S0TJQ0</accession>
<feature type="domain" description="ShKT" evidence="2">
    <location>
        <begin position="158"/>
        <end position="197"/>
    </location>
</feature>
<reference evidence="3" key="1">
    <citation type="submission" date="2012-04" db="EMBL/GenBank/DDBJ databases">
        <title>The Genome Sequence of Loa loa.</title>
        <authorList>
            <consortium name="The Broad Institute Genome Sequencing Platform"/>
            <consortium name="Broad Institute Genome Sequencing Center for Infectious Disease"/>
            <person name="Nutman T.B."/>
            <person name="Fink D.L."/>
            <person name="Russ C."/>
            <person name="Young S."/>
            <person name="Zeng Q."/>
            <person name="Gargeya S."/>
            <person name="Alvarado L."/>
            <person name="Berlin A."/>
            <person name="Chapman S.B."/>
            <person name="Chen Z."/>
            <person name="Freedman E."/>
            <person name="Gellesch M."/>
            <person name="Goldberg J."/>
            <person name="Griggs A."/>
            <person name="Gujja S."/>
            <person name="Heilman E.R."/>
            <person name="Heiman D."/>
            <person name="Howarth C."/>
            <person name="Mehta T."/>
            <person name="Neiman D."/>
            <person name="Pearson M."/>
            <person name="Roberts A."/>
            <person name="Saif S."/>
            <person name="Shea T."/>
            <person name="Shenoy N."/>
            <person name="Sisk P."/>
            <person name="Stolte C."/>
            <person name="Sykes S."/>
            <person name="White J."/>
            <person name="Yandava C."/>
            <person name="Haas B."/>
            <person name="Henn M.R."/>
            <person name="Nusbaum C."/>
            <person name="Birren B."/>
        </authorList>
    </citation>
    <scope>NUCLEOTIDE SEQUENCE [LARGE SCALE GENOMIC DNA]</scope>
</reference>
<dbReference type="KEGG" id="loa:LOAG_13882"/>
<comment type="caution">
    <text evidence="1">Lacks conserved residue(s) required for the propagation of feature annotation.</text>
</comment>
<protein>
    <recommendedName>
        <fullName evidence="2">ShKT domain-containing protein</fullName>
    </recommendedName>
</protein>
<dbReference type="OMA" id="FCTQANI"/>
<dbReference type="Gene3D" id="1.10.10.1940">
    <property type="match status" value="2"/>
</dbReference>
<evidence type="ECO:0000259" key="2">
    <source>
        <dbReference type="PROSITE" id="PS51670"/>
    </source>
</evidence>
<dbReference type="PANTHER" id="PTHR46219">
    <property type="entry name" value="PROTEIN CBG11138"/>
    <property type="match status" value="1"/>
</dbReference>
<dbReference type="OrthoDB" id="5863778at2759"/>
<dbReference type="CTD" id="9951357"/>
<dbReference type="SMART" id="SM00254">
    <property type="entry name" value="ShKT"/>
    <property type="match status" value="2"/>
</dbReference>
<dbReference type="GeneID" id="9951357"/>